<dbReference type="EMBL" id="NIZV01000049">
    <property type="protein sequence ID" value="RSM15535.1"/>
    <property type="molecule type" value="Genomic_DNA"/>
</dbReference>
<evidence type="ECO:0000313" key="5">
    <source>
        <dbReference type="Proteomes" id="UP000288429"/>
    </source>
</evidence>
<dbReference type="InterPro" id="IPR021858">
    <property type="entry name" value="Fun_TF"/>
</dbReference>
<dbReference type="InterPro" id="IPR001138">
    <property type="entry name" value="Zn2Cys6_DnaBD"/>
</dbReference>
<dbReference type="Gene3D" id="4.10.240.10">
    <property type="entry name" value="Zn(2)-C6 fungal-type DNA-binding domain"/>
    <property type="match status" value="1"/>
</dbReference>
<name>A0A428UMM5_9HYPO</name>
<dbReference type="Pfam" id="PF11951">
    <property type="entry name" value="Fungal_trans_2"/>
    <property type="match status" value="1"/>
</dbReference>
<dbReference type="PROSITE" id="PS00463">
    <property type="entry name" value="ZN2_CY6_FUNGAL_1"/>
    <property type="match status" value="1"/>
</dbReference>
<dbReference type="Pfam" id="PF00172">
    <property type="entry name" value="Zn_clus"/>
    <property type="match status" value="1"/>
</dbReference>
<feature type="domain" description="Zn(2)-C6 fungal-type" evidence="3">
    <location>
        <begin position="9"/>
        <end position="37"/>
    </location>
</feature>
<dbReference type="GO" id="GO:0008270">
    <property type="term" value="F:zinc ion binding"/>
    <property type="evidence" value="ECO:0007669"/>
    <property type="project" value="InterPro"/>
</dbReference>
<gene>
    <name evidence="4" type="ORF">CDV31_004971</name>
</gene>
<comment type="subcellular location">
    <subcellularLocation>
        <location evidence="1">Nucleus</location>
    </subcellularLocation>
</comment>
<proteinExistence type="predicted"/>
<comment type="caution">
    <text evidence="4">The sequence shown here is derived from an EMBL/GenBank/DDBJ whole genome shotgun (WGS) entry which is preliminary data.</text>
</comment>
<keyword evidence="2" id="KW-0539">Nucleus</keyword>
<reference evidence="4 5" key="1">
    <citation type="submission" date="2017-06" db="EMBL/GenBank/DDBJ databases">
        <title>Cmopartive genomic analysis of Ambrosia Fusariam Clade fungi.</title>
        <authorList>
            <person name="Stajich J.E."/>
            <person name="Carrillo J."/>
            <person name="Kijimoto T."/>
            <person name="Eskalen A."/>
            <person name="O'Donnell K."/>
            <person name="Kasson M."/>
        </authorList>
    </citation>
    <scope>NUCLEOTIDE SEQUENCE [LARGE SCALE GENOMIC DNA]</scope>
    <source>
        <strain evidence="4 5">NRRL 20438</strain>
    </source>
</reference>
<dbReference type="Proteomes" id="UP000288429">
    <property type="component" value="Unassembled WGS sequence"/>
</dbReference>
<keyword evidence="5" id="KW-1185">Reference proteome</keyword>
<dbReference type="GO" id="GO:0005634">
    <property type="term" value="C:nucleus"/>
    <property type="evidence" value="ECO:0007669"/>
    <property type="project" value="UniProtKB-SubCell"/>
</dbReference>
<sequence>MPPRKTFTGCWTCRSRRLKCDETKPECIQCQLKGISCGGYHTRLQWMRPASIYGHVDNDTPSEPQDMHRRRLLPASRMKSLGIEAALSDIDKAAARSTSKSCGPFSVFAIEKSSSAPESLPLSCEEPEASVGHTEDEVQVPSLINSTLDDGQDIGGLDFSLPEEPATPLSQQQLIGHANMGIELERTIPIHETSPQPNFPPAETTMVGVLLDQDYAEEMEADDAFTSPDTYHSPKIYSPTGDPSAEVFLKAEVRHLLRNYVENVLPIFSPLDLPSSPWRDFHLRRALQCTIELEIIGHAPRSRRALLQTILTVSAYNLRNVNSSDHEASRRWGHVASNYKCEALKLLEACVGESYADLTDSVYNELLAAMLCMVTIDVISGDTSTSEIHLQASETLIRARIARCGTPDCDTTKGLYVIFLYLRTMQEATKLLFDRPQQSPRSASSTSNHSKELEDIAELMLSRDTGQGFESGSLEMIYGLPRSLLLLLRKATRILRTIDQHEHGNEVISVSLPTQSEIGHLEDEILEWPVDEAVARMEAAPVSEGNRLVMQHYTRALHQAIVIFYTRKAQGMHRRHLQPYVHEVIRNLEEIERAKESHSLRTGHMPWPAFVAGSQAMSKSTQDRFIAWFNKVTVEGIWTSTLSKDALLGIWTQTNTPVGFPALSELHLVLT</sequence>
<dbReference type="SMART" id="SM00066">
    <property type="entry name" value="GAL4"/>
    <property type="match status" value="1"/>
</dbReference>
<evidence type="ECO:0000259" key="3">
    <source>
        <dbReference type="PROSITE" id="PS50048"/>
    </source>
</evidence>
<dbReference type="PANTHER" id="PTHR37534">
    <property type="entry name" value="TRANSCRIPTIONAL ACTIVATOR PROTEIN UGA3"/>
    <property type="match status" value="1"/>
</dbReference>
<dbReference type="PANTHER" id="PTHR37534:SF46">
    <property type="entry name" value="ZN(II)2CYS6 TRANSCRIPTION FACTOR (EUROFUNG)"/>
    <property type="match status" value="1"/>
</dbReference>
<dbReference type="PROSITE" id="PS50048">
    <property type="entry name" value="ZN2_CY6_FUNGAL_2"/>
    <property type="match status" value="1"/>
</dbReference>
<evidence type="ECO:0000313" key="4">
    <source>
        <dbReference type="EMBL" id="RSM15535.1"/>
    </source>
</evidence>
<dbReference type="GO" id="GO:0000981">
    <property type="term" value="F:DNA-binding transcription factor activity, RNA polymerase II-specific"/>
    <property type="evidence" value="ECO:0007669"/>
    <property type="project" value="InterPro"/>
</dbReference>
<dbReference type="AlphaFoldDB" id="A0A428UMM5"/>
<dbReference type="CDD" id="cd00067">
    <property type="entry name" value="GAL4"/>
    <property type="match status" value="1"/>
</dbReference>
<evidence type="ECO:0000256" key="1">
    <source>
        <dbReference type="ARBA" id="ARBA00004123"/>
    </source>
</evidence>
<organism evidence="4 5">
    <name type="scientific">Fusarium ambrosium</name>
    <dbReference type="NCBI Taxonomy" id="131363"/>
    <lineage>
        <taxon>Eukaryota</taxon>
        <taxon>Fungi</taxon>
        <taxon>Dikarya</taxon>
        <taxon>Ascomycota</taxon>
        <taxon>Pezizomycotina</taxon>
        <taxon>Sordariomycetes</taxon>
        <taxon>Hypocreomycetidae</taxon>
        <taxon>Hypocreales</taxon>
        <taxon>Nectriaceae</taxon>
        <taxon>Fusarium</taxon>
        <taxon>Fusarium solani species complex</taxon>
    </lineage>
</organism>
<dbReference type="SUPFAM" id="SSF57701">
    <property type="entry name" value="Zn2/Cys6 DNA-binding domain"/>
    <property type="match status" value="1"/>
</dbReference>
<protein>
    <recommendedName>
        <fullName evidence="3">Zn(2)-C6 fungal-type domain-containing protein</fullName>
    </recommendedName>
</protein>
<accession>A0A428UMM5</accession>
<evidence type="ECO:0000256" key="2">
    <source>
        <dbReference type="ARBA" id="ARBA00023242"/>
    </source>
</evidence>
<dbReference type="InterPro" id="IPR036864">
    <property type="entry name" value="Zn2-C6_fun-type_DNA-bd_sf"/>
</dbReference>